<feature type="compositionally biased region" description="Gly residues" evidence="1">
    <location>
        <begin position="31"/>
        <end position="43"/>
    </location>
</feature>
<dbReference type="Proteomes" id="UP000295070">
    <property type="component" value="Chromosome 24"/>
</dbReference>
<reference evidence="2 3" key="1">
    <citation type="submission" date="2019-01" db="EMBL/GenBank/DDBJ databases">
        <title>A chromosome-scale genome assembly of the yellow perch, Perca flavescens.</title>
        <authorList>
            <person name="Feron R."/>
            <person name="Morvezen R."/>
            <person name="Bestin A."/>
            <person name="Haffray P."/>
            <person name="Klopp C."/>
            <person name="Zahm M."/>
            <person name="Cabau C."/>
            <person name="Roques C."/>
            <person name="Donnadieu C."/>
            <person name="Bouchez O."/>
            <person name="Christie M."/>
            <person name="Larson W."/>
            <person name="Guiguen Y."/>
        </authorList>
    </citation>
    <scope>NUCLEOTIDE SEQUENCE [LARGE SCALE GENOMIC DNA]</scope>
    <source>
        <strain evidence="2">YP-PL-M2</strain>
        <tissue evidence="2">Blood</tissue>
    </source>
</reference>
<comment type="caution">
    <text evidence="2">The sequence shown here is derived from an EMBL/GenBank/DDBJ whole genome shotgun (WGS) entry which is preliminary data.</text>
</comment>
<protein>
    <submittedName>
        <fullName evidence="2">Uncharacterized protein</fullName>
    </submittedName>
</protein>
<name>A0A484C5Z3_PERFV</name>
<feature type="compositionally biased region" description="Basic and acidic residues" evidence="1">
    <location>
        <begin position="1"/>
        <end position="11"/>
    </location>
</feature>
<feature type="region of interest" description="Disordered" evidence="1">
    <location>
        <begin position="1"/>
        <end position="69"/>
    </location>
</feature>
<accession>A0A484C5Z3</accession>
<gene>
    <name evidence="2" type="ORF">EPR50_G00241140</name>
</gene>
<keyword evidence="3" id="KW-1185">Reference proteome</keyword>
<feature type="compositionally biased region" description="Basic and acidic residues" evidence="1">
    <location>
        <begin position="48"/>
        <end position="69"/>
    </location>
</feature>
<dbReference type="AlphaFoldDB" id="A0A484C5Z3"/>
<evidence type="ECO:0000256" key="1">
    <source>
        <dbReference type="SAM" id="MobiDB-lite"/>
    </source>
</evidence>
<organism evidence="2 3">
    <name type="scientific">Perca flavescens</name>
    <name type="common">American yellow perch</name>
    <name type="synonym">Morone flavescens</name>
    <dbReference type="NCBI Taxonomy" id="8167"/>
    <lineage>
        <taxon>Eukaryota</taxon>
        <taxon>Metazoa</taxon>
        <taxon>Chordata</taxon>
        <taxon>Craniata</taxon>
        <taxon>Vertebrata</taxon>
        <taxon>Euteleostomi</taxon>
        <taxon>Actinopterygii</taxon>
        <taxon>Neopterygii</taxon>
        <taxon>Teleostei</taxon>
        <taxon>Neoteleostei</taxon>
        <taxon>Acanthomorphata</taxon>
        <taxon>Eupercaria</taxon>
        <taxon>Perciformes</taxon>
        <taxon>Percoidei</taxon>
        <taxon>Percidae</taxon>
        <taxon>Percinae</taxon>
        <taxon>Perca</taxon>
    </lineage>
</organism>
<proteinExistence type="predicted"/>
<evidence type="ECO:0000313" key="3">
    <source>
        <dbReference type="Proteomes" id="UP000295070"/>
    </source>
</evidence>
<sequence length="69" mass="7260">MFGGHQDKHPSEAYGLKPNTGDQDCGVWGPVPGGASDGDGCRGGNCPQKDRKDRDHDAHQGGDNGRDRA</sequence>
<dbReference type="EMBL" id="SCKG01000024">
    <property type="protein sequence ID" value="TDG96383.1"/>
    <property type="molecule type" value="Genomic_DNA"/>
</dbReference>
<evidence type="ECO:0000313" key="2">
    <source>
        <dbReference type="EMBL" id="TDG96383.1"/>
    </source>
</evidence>